<reference evidence="9" key="1">
    <citation type="submission" date="2022-07" db="EMBL/GenBank/DDBJ databases">
        <authorList>
            <person name="Trinca V."/>
            <person name="Uliana J.V.C."/>
            <person name="Torres T.T."/>
            <person name="Ward R.J."/>
            <person name="Monesi N."/>
        </authorList>
    </citation>
    <scope>NUCLEOTIDE SEQUENCE</scope>
    <source>
        <strain evidence="9">HSMRA1968</strain>
        <tissue evidence="9">Whole embryos</tissue>
    </source>
</reference>
<evidence type="ECO:0000256" key="6">
    <source>
        <dbReference type="ARBA" id="ARBA00040565"/>
    </source>
</evidence>
<organism evidence="9 10">
    <name type="scientific">Pseudolycoriella hygida</name>
    <dbReference type="NCBI Taxonomy" id="35572"/>
    <lineage>
        <taxon>Eukaryota</taxon>
        <taxon>Metazoa</taxon>
        <taxon>Ecdysozoa</taxon>
        <taxon>Arthropoda</taxon>
        <taxon>Hexapoda</taxon>
        <taxon>Insecta</taxon>
        <taxon>Pterygota</taxon>
        <taxon>Neoptera</taxon>
        <taxon>Endopterygota</taxon>
        <taxon>Diptera</taxon>
        <taxon>Nematocera</taxon>
        <taxon>Sciaroidea</taxon>
        <taxon>Sciaridae</taxon>
        <taxon>Pseudolycoriella</taxon>
    </lineage>
</organism>
<dbReference type="NCBIfam" id="TIGR03953">
    <property type="entry name" value="rplD_bact"/>
    <property type="match status" value="1"/>
</dbReference>
<evidence type="ECO:0000256" key="1">
    <source>
        <dbReference type="ARBA" id="ARBA00004173"/>
    </source>
</evidence>
<dbReference type="FunFam" id="3.40.1370.10:FF:000005">
    <property type="entry name" value="39S ribosomal protein L4, mitochondrial"/>
    <property type="match status" value="1"/>
</dbReference>
<keyword evidence="3 9" id="KW-0689">Ribosomal protein</keyword>
<dbReference type="GO" id="GO:0005840">
    <property type="term" value="C:ribosome"/>
    <property type="evidence" value="ECO:0007669"/>
    <property type="project" value="UniProtKB-KW"/>
</dbReference>
<feature type="region of interest" description="Disordered" evidence="8">
    <location>
        <begin position="101"/>
        <end position="120"/>
    </location>
</feature>
<dbReference type="InterPro" id="IPR013005">
    <property type="entry name" value="Ribosomal_uL4-like"/>
</dbReference>
<protein>
    <recommendedName>
        <fullName evidence="6">Large ribosomal subunit protein uL4m</fullName>
    </recommendedName>
    <alternativeName>
        <fullName evidence="7">39S ribosomal protein L4, mitochondrial</fullName>
    </alternativeName>
</protein>
<dbReference type="Gene3D" id="3.40.1370.10">
    <property type="match status" value="1"/>
</dbReference>
<keyword evidence="4" id="KW-0496">Mitochondrion</keyword>
<dbReference type="InterPro" id="IPR023574">
    <property type="entry name" value="Ribosomal_uL4_dom_sf"/>
</dbReference>
<dbReference type="Proteomes" id="UP001151699">
    <property type="component" value="Chromosome A"/>
</dbReference>
<dbReference type="PANTHER" id="PTHR10746">
    <property type="entry name" value="50S RIBOSOMAL PROTEIN L4"/>
    <property type="match status" value="1"/>
</dbReference>
<evidence type="ECO:0000256" key="3">
    <source>
        <dbReference type="ARBA" id="ARBA00022980"/>
    </source>
</evidence>
<feature type="non-terminal residue" evidence="9">
    <location>
        <position position="280"/>
    </location>
</feature>
<sequence length="280" mass="31940">SALKSFFAGSTIRHYSSIITEASKHPIILPLNYNIKPKFIQPRQAWIENLDTIESRKLGLMQLHPDIFAGTPRIDVIHQNVEWQRKYRYVSFAHTKTRAEVRGGGRKPWPQKGLGRARHGSIRSPLWRGGGVIHGPRSPTTHFYMLSFYKRIAGLIATLSVKLAQDDLKIVPDLNIPTDDPEFLLKLFDERLWGPSVLIVDDVDFSPRNITAATDVIRQVHICPVYGLNVFSMLKYNTLVLTVPAVERIQEKLLFHLHRTDAADMERKFKCLQIMVTPVG</sequence>
<evidence type="ECO:0000256" key="7">
    <source>
        <dbReference type="ARBA" id="ARBA00082711"/>
    </source>
</evidence>
<dbReference type="Pfam" id="PF00573">
    <property type="entry name" value="Ribosomal_L4"/>
    <property type="match status" value="1"/>
</dbReference>
<keyword evidence="10" id="KW-1185">Reference proteome</keyword>
<dbReference type="EMBL" id="WJQU01000001">
    <property type="protein sequence ID" value="KAJ6647794.1"/>
    <property type="molecule type" value="Genomic_DNA"/>
</dbReference>
<evidence type="ECO:0000313" key="10">
    <source>
        <dbReference type="Proteomes" id="UP001151699"/>
    </source>
</evidence>
<comment type="subcellular location">
    <subcellularLocation>
        <location evidence="1">Mitochondrion</location>
    </subcellularLocation>
</comment>
<evidence type="ECO:0000313" key="9">
    <source>
        <dbReference type="EMBL" id="KAJ6647794.1"/>
    </source>
</evidence>
<dbReference type="SUPFAM" id="SSF52166">
    <property type="entry name" value="Ribosomal protein L4"/>
    <property type="match status" value="1"/>
</dbReference>
<dbReference type="PANTHER" id="PTHR10746:SF6">
    <property type="entry name" value="LARGE RIBOSOMAL SUBUNIT PROTEIN UL4M"/>
    <property type="match status" value="1"/>
</dbReference>
<dbReference type="GO" id="GO:0006412">
    <property type="term" value="P:translation"/>
    <property type="evidence" value="ECO:0007669"/>
    <property type="project" value="InterPro"/>
</dbReference>
<dbReference type="OrthoDB" id="275876at2759"/>
<comment type="caution">
    <text evidence="9">The sequence shown here is derived from an EMBL/GenBank/DDBJ whole genome shotgun (WGS) entry which is preliminary data.</text>
</comment>
<accession>A0A9Q0NED2</accession>
<keyword evidence="5" id="KW-0687">Ribonucleoprotein</keyword>
<proteinExistence type="inferred from homology"/>
<evidence type="ECO:0000256" key="2">
    <source>
        <dbReference type="ARBA" id="ARBA00010528"/>
    </source>
</evidence>
<comment type="similarity">
    <text evidence="2">Belongs to the universal ribosomal protein uL4 family.</text>
</comment>
<gene>
    <name evidence="9" type="primary">MRPL4</name>
    <name evidence="9" type="ORF">Bhyg_03017</name>
</gene>
<dbReference type="GO" id="GO:0003735">
    <property type="term" value="F:structural constituent of ribosome"/>
    <property type="evidence" value="ECO:0007669"/>
    <property type="project" value="InterPro"/>
</dbReference>
<dbReference type="InterPro" id="IPR002136">
    <property type="entry name" value="Ribosomal_uL4"/>
</dbReference>
<evidence type="ECO:0000256" key="8">
    <source>
        <dbReference type="SAM" id="MobiDB-lite"/>
    </source>
</evidence>
<dbReference type="AlphaFoldDB" id="A0A9Q0NED2"/>
<name>A0A9Q0NED2_9DIPT</name>
<evidence type="ECO:0000256" key="5">
    <source>
        <dbReference type="ARBA" id="ARBA00023274"/>
    </source>
</evidence>
<evidence type="ECO:0000256" key="4">
    <source>
        <dbReference type="ARBA" id="ARBA00023128"/>
    </source>
</evidence>
<dbReference type="GO" id="GO:1990904">
    <property type="term" value="C:ribonucleoprotein complex"/>
    <property type="evidence" value="ECO:0007669"/>
    <property type="project" value="UniProtKB-KW"/>
</dbReference>
<dbReference type="GO" id="GO:0005743">
    <property type="term" value="C:mitochondrial inner membrane"/>
    <property type="evidence" value="ECO:0007669"/>
    <property type="project" value="UniProtKB-ARBA"/>
</dbReference>